<evidence type="ECO:0000313" key="2">
    <source>
        <dbReference type="Proteomes" id="UP000824540"/>
    </source>
</evidence>
<reference evidence="1" key="1">
    <citation type="thesis" date="2021" institute="BYU ScholarsArchive" country="Provo, UT, USA">
        <title>Applications of and Algorithms for Genome Assembly and Genomic Analyses with an Emphasis on Marine Teleosts.</title>
        <authorList>
            <person name="Pickett B.D."/>
        </authorList>
    </citation>
    <scope>NUCLEOTIDE SEQUENCE</scope>
    <source>
        <strain evidence="1">HI-2016</strain>
    </source>
</reference>
<accession>A0A8T2MRB2</accession>
<name>A0A8T2MRB2_9TELE</name>
<protein>
    <submittedName>
        <fullName evidence="1">Uncharacterized protein</fullName>
    </submittedName>
</protein>
<proteinExistence type="predicted"/>
<comment type="caution">
    <text evidence="1">The sequence shown here is derived from an EMBL/GenBank/DDBJ whole genome shotgun (WGS) entry which is preliminary data.</text>
</comment>
<gene>
    <name evidence="1" type="ORF">JZ751_023554</name>
</gene>
<organism evidence="1 2">
    <name type="scientific">Albula glossodonta</name>
    <name type="common">roundjaw bonefish</name>
    <dbReference type="NCBI Taxonomy" id="121402"/>
    <lineage>
        <taxon>Eukaryota</taxon>
        <taxon>Metazoa</taxon>
        <taxon>Chordata</taxon>
        <taxon>Craniata</taxon>
        <taxon>Vertebrata</taxon>
        <taxon>Euteleostomi</taxon>
        <taxon>Actinopterygii</taxon>
        <taxon>Neopterygii</taxon>
        <taxon>Teleostei</taxon>
        <taxon>Albuliformes</taxon>
        <taxon>Albulidae</taxon>
        <taxon>Albula</taxon>
    </lineage>
</organism>
<evidence type="ECO:0000313" key="1">
    <source>
        <dbReference type="EMBL" id="KAG9330625.1"/>
    </source>
</evidence>
<dbReference type="OrthoDB" id="654191at2759"/>
<dbReference type="AlphaFoldDB" id="A0A8T2MRB2"/>
<sequence length="229" mass="24096">MDKQRPHLPCPASARGRCADTGRRIPVCPPCEVGGPQVAGRGGVAIGRGGVACGRGPTRPEGAGRGGALFLCHFLNGAQFVALVFLREEFEGLAVQRAEGPGCRGALLGQVHLAQVPQGQVPWGLIRSWRPADGAHAKSPPVPALLQAGSAETVAASQHHRVRENAAADRAGELISHGRHFLSAKVSVSRASAEMWLWSRPHAAVTNTDCPPDRTDVFKVPVSSFLLLP</sequence>
<dbReference type="Proteomes" id="UP000824540">
    <property type="component" value="Unassembled WGS sequence"/>
</dbReference>
<dbReference type="EMBL" id="JAFBMS010000517">
    <property type="protein sequence ID" value="KAG9330625.1"/>
    <property type="molecule type" value="Genomic_DNA"/>
</dbReference>
<keyword evidence="2" id="KW-1185">Reference proteome</keyword>